<evidence type="ECO:0000313" key="4">
    <source>
        <dbReference type="Proteomes" id="UP000014760"/>
    </source>
</evidence>
<dbReference type="EnsemblMetazoa" id="CapteT189841">
    <property type="protein sequence ID" value="CapteP189841"/>
    <property type="gene ID" value="CapteG189841"/>
</dbReference>
<sequence>MLEQAKKKFAEGENIRFEVVDASSIPYESPLFDVVVCQFGVMFFPDKLKSYREVLRVLKPRGHYLFNVWDSWSANPFAEIVYETIAAVFPDDPPGFYHVPFGYHDIETINASLQEAGFTNITVKTLPFRSRILSAELFARGIVFGSPLYDEIVSRSRDLTAIHSRVQKVLESKFGNDMPIQAIVFDAEYSP</sequence>
<dbReference type="Gene3D" id="3.40.50.150">
    <property type="entry name" value="Vaccinia Virus protein VP39"/>
    <property type="match status" value="1"/>
</dbReference>
<dbReference type="OrthoDB" id="18809at2759"/>
<dbReference type="Pfam" id="PF08241">
    <property type="entry name" value="Methyltransf_11"/>
    <property type="match status" value="1"/>
</dbReference>
<dbReference type="HOGENOM" id="CLU_037990_2_0_1"/>
<evidence type="ECO:0000313" key="3">
    <source>
        <dbReference type="EnsemblMetazoa" id="CapteP189841"/>
    </source>
</evidence>
<organism evidence="2">
    <name type="scientific">Capitella teleta</name>
    <name type="common">Polychaete worm</name>
    <dbReference type="NCBI Taxonomy" id="283909"/>
    <lineage>
        <taxon>Eukaryota</taxon>
        <taxon>Metazoa</taxon>
        <taxon>Spiralia</taxon>
        <taxon>Lophotrochozoa</taxon>
        <taxon>Annelida</taxon>
        <taxon>Polychaeta</taxon>
        <taxon>Sedentaria</taxon>
        <taxon>Scolecida</taxon>
        <taxon>Capitellidae</taxon>
        <taxon>Capitella</taxon>
    </lineage>
</organism>
<dbReference type="EMBL" id="KB297763">
    <property type="protein sequence ID" value="ELU09951.1"/>
    <property type="molecule type" value="Genomic_DNA"/>
</dbReference>
<evidence type="ECO:0000259" key="1">
    <source>
        <dbReference type="Pfam" id="PF08241"/>
    </source>
</evidence>
<reference evidence="4" key="1">
    <citation type="submission" date="2012-12" db="EMBL/GenBank/DDBJ databases">
        <authorList>
            <person name="Hellsten U."/>
            <person name="Grimwood J."/>
            <person name="Chapman J.A."/>
            <person name="Shapiro H."/>
            <person name="Aerts A."/>
            <person name="Otillar R.P."/>
            <person name="Terry A.Y."/>
            <person name="Boore J.L."/>
            <person name="Simakov O."/>
            <person name="Marletaz F."/>
            <person name="Cho S.-J."/>
            <person name="Edsinger-Gonzales E."/>
            <person name="Havlak P."/>
            <person name="Kuo D.-H."/>
            <person name="Larsson T."/>
            <person name="Lv J."/>
            <person name="Arendt D."/>
            <person name="Savage R."/>
            <person name="Osoegawa K."/>
            <person name="de Jong P."/>
            <person name="Lindberg D.R."/>
            <person name="Seaver E.C."/>
            <person name="Weisblat D.A."/>
            <person name="Putnam N.H."/>
            <person name="Grigoriev I.V."/>
            <person name="Rokhsar D.S."/>
        </authorList>
    </citation>
    <scope>NUCLEOTIDE SEQUENCE</scope>
    <source>
        <strain evidence="4">I ESC-2004</strain>
    </source>
</reference>
<reference evidence="2 4" key="2">
    <citation type="journal article" date="2013" name="Nature">
        <title>Insights into bilaterian evolution from three spiralian genomes.</title>
        <authorList>
            <person name="Simakov O."/>
            <person name="Marletaz F."/>
            <person name="Cho S.J."/>
            <person name="Edsinger-Gonzales E."/>
            <person name="Havlak P."/>
            <person name="Hellsten U."/>
            <person name="Kuo D.H."/>
            <person name="Larsson T."/>
            <person name="Lv J."/>
            <person name="Arendt D."/>
            <person name="Savage R."/>
            <person name="Osoegawa K."/>
            <person name="de Jong P."/>
            <person name="Grimwood J."/>
            <person name="Chapman J.A."/>
            <person name="Shapiro H."/>
            <person name="Aerts A."/>
            <person name="Otillar R.P."/>
            <person name="Terry A.Y."/>
            <person name="Boore J.L."/>
            <person name="Grigoriev I.V."/>
            <person name="Lindberg D.R."/>
            <person name="Seaver E.C."/>
            <person name="Weisblat D.A."/>
            <person name="Putnam N.H."/>
            <person name="Rokhsar D.S."/>
        </authorList>
    </citation>
    <scope>NUCLEOTIDE SEQUENCE</scope>
    <source>
        <strain evidence="2 4">I ESC-2004</strain>
    </source>
</reference>
<dbReference type="InterPro" id="IPR013216">
    <property type="entry name" value="Methyltransf_11"/>
</dbReference>
<dbReference type="GO" id="GO:0008757">
    <property type="term" value="F:S-adenosylmethionine-dependent methyltransferase activity"/>
    <property type="evidence" value="ECO:0007669"/>
    <property type="project" value="InterPro"/>
</dbReference>
<evidence type="ECO:0000313" key="2">
    <source>
        <dbReference type="EMBL" id="ELU09951.1"/>
    </source>
</evidence>
<gene>
    <name evidence="2" type="ORF">CAPTEDRAFT_189841</name>
</gene>
<dbReference type="AlphaFoldDB" id="R7V2L4"/>
<keyword evidence="4" id="KW-1185">Reference proteome</keyword>
<name>R7V2L4_CAPTE</name>
<feature type="domain" description="Methyltransferase type 11" evidence="1">
    <location>
        <begin position="1"/>
        <end position="66"/>
    </location>
</feature>
<protein>
    <recommendedName>
        <fullName evidence="1">Methyltransferase type 11 domain-containing protein</fullName>
    </recommendedName>
</protein>
<dbReference type="CDD" id="cd02440">
    <property type="entry name" value="AdoMet_MTases"/>
    <property type="match status" value="1"/>
</dbReference>
<reference evidence="3" key="3">
    <citation type="submission" date="2015-06" db="UniProtKB">
        <authorList>
            <consortium name="EnsemblMetazoa"/>
        </authorList>
    </citation>
    <scope>IDENTIFICATION</scope>
</reference>
<dbReference type="InterPro" id="IPR029063">
    <property type="entry name" value="SAM-dependent_MTases_sf"/>
</dbReference>
<dbReference type="SUPFAM" id="SSF53335">
    <property type="entry name" value="S-adenosyl-L-methionine-dependent methyltransferases"/>
    <property type="match status" value="1"/>
</dbReference>
<dbReference type="Proteomes" id="UP000014760">
    <property type="component" value="Unassembled WGS sequence"/>
</dbReference>
<dbReference type="EMBL" id="AMQN01041337">
    <property type="status" value="NOT_ANNOTATED_CDS"/>
    <property type="molecule type" value="Genomic_DNA"/>
</dbReference>
<dbReference type="STRING" id="283909.R7V2L4"/>
<accession>R7V2L4</accession>
<proteinExistence type="predicted"/>